<feature type="transmembrane region" description="Helical" evidence="1">
    <location>
        <begin position="154"/>
        <end position="171"/>
    </location>
</feature>
<keyword evidence="1" id="KW-0812">Transmembrane</keyword>
<proteinExistence type="predicted"/>
<feature type="transmembrane region" description="Helical" evidence="1">
    <location>
        <begin position="129"/>
        <end position="148"/>
    </location>
</feature>
<dbReference type="Proteomes" id="UP000034399">
    <property type="component" value="Unassembled WGS sequence"/>
</dbReference>
<dbReference type="AlphaFoldDB" id="A0A0F8F5M2"/>
<feature type="transmembrane region" description="Helical" evidence="1">
    <location>
        <begin position="21"/>
        <end position="39"/>
    </location>
</feature>
<dbReference type="EMBL" id="JJPA01000023">
    <property type="protein sequence ID" value="KKG37564.1"/>
    <property type="molecule type" value="Genomic_DNA"/>
</dbReference>
<feature type="transmembrane region" description="Helical" evidence="1">
    <location>
        <begin position="180"/>
        <end position="208"/>
    </location>
</feature>
<keyword evidence="1" id="KW-0472">Membrane</keyword>
<name>A0A0F8F5M2_METMZ</name>
<reference evidence="2 3" key="1">
    <citation type="journal article" date="2015" name="ISME J.">
        <title>Genomic and phenotypic differentiation among Methanosarcina mazei populations from Columbia River sediment.</title>
        <authorList>
            <person name="Youngblut N.D."/>
            <person name="Wirth J.S."/>
            <person name="Henriksen J.R."/>
            <person name="Smith M."/>
            <person name="Simon H."/>
            <person name="Metcalf W.W."/>
            <person name="Whitaker R.J."/>
        </authorList>
    </citation>
    <scope>NUCLEOTIDE SEQUENCE [LARGE SCALE GENOMIC DNA]</scope>
    <source>
        <strain evidence="2 3">3.F.A.1A.1</strain>
    </source>
</reference>
<sequence>MQGNSSSNFDIQYNPSRRTKFQLMGLLLALNIIIRIPSIPHEKGYDSFFIHTLANSISSFGEAKWWINWMSIFGLYPNSYSSAVPFTLSGISQVMGIEMEKTILFFCVIIGIFGMFTAYVFAERIYNNFLFKYTMSLFFSLAPGFMLFTTWEVSTRGQFVAFFPLFIYILLKEDLKIKKYILSLVCFIFIFSTHNYAYFLVPISGLYILLKITQKIKPEFFKNPHIGYIFVLLFIASLIYPFFTGLFISSGSRYSWVLGAITTNIRQTGPLMLFLPGGLIYIFLKKKTLELMFMSLITILLAPIFYSQIYGPFILILIFVFLVSVAYNNFLKVTINSKHKLLTLGVIITILFLVSFSSFYNHYRTGGSDSFWYMQESTYASGMWAKNHVPENTRGLDTGFETGRFFAISEGHPITISQDPANLAYGWINESDMVIEKNSPMSLNYYFDGPYSVKGGTTFIGSIEWLKYTANKIRTLKEFDYFIQDKNQYRPVDDVVEREASMIFDSPRISIWKIPS</sequence>
<evidence type="ECO:0000256" key="1">
    <source>
        <dbReference type="SAM" id="Phobius"/>
    </source>
</evidence>
<feature type="transmembrane region" description="Helical" evidence="1">
    <location>
        <begin position="103"/>
        <end position="122"/>
    </location>
</feature>
<organism evidence="2 3">
    <name type="scientific">Methanosarcina mazei</name>
    <name type="common">Methanosarcina frisia</name>
    <dbReference type="NCBI Taxonomy" id="2209"/>
    <lineage>
        <taxon>Archaea</taxon>
        <taxon>Methanobacteriati</taxon>
        <taxon>Methanobacteriota</taxon>
        <taxon>Stenosarchaea group</taxon>
        <taxon>Methanomicrobia</taxon>
        <taxon>Methanosarcinales</taxon>
        <taxon>Methanosarcinaceae</taxon>
        <taxon>Methanosarcina</taxon>
    </lineage>
</organism>
<feature type="transmembrane region" description="Helical" evidence="1">
    <location>
        <begin position="342"/>
        <end position="360"/>
    </location>
</feature>
<evidence type="ECO:0000313" key="3">
    <source>
        <dbReference type="Proteomes" id="UP000034399"/>
    </source>
</evidence>
<comment type="caution">
    <text evidence="2">The sequence shown here is derived from an EMBL/GenBank/DDBJ whole genome shotgun (WGS) entry which is preliminary data.</text>
</comment>
<evidence type="ECO:0008006" key="4">
    <source>
        <dbReference type="Google" id="ProtNLM"/>
    </source>
</evidence>
<gene>
    <name evidence="2" type="ORF">DU52_20265</name>
</gene>
<protein>
    <recommendedName>
        <fullName evidence="4">Glycosyltransferase RgtA/B/C/D-like domain-containing protein</fullName>
    </recommendedName>
</protein>
<keyword evidence="1" id="KW-1133">Transmembrane helix</keyword>
<evidence type="ECO:0000313" key="2">
    <source>
        <dbReference type="EMBL" id="KKG37564.1"/>
    </source>
</evidence>
<feature type="transmembrane region" description="Helical" evidence="1">
    <location>
        <begin position="228"/>
        <end position="248"/>
    </location>
</feature>
<accession>A0A0F8F5M2</accession>
<dbReference type="PATRIC" id="fig|2209.61.peg.4365"/>